<evidence type="ECO:0008006" key="3">
    <source>
        <dbReference type="Google" id="ProtNLM"/>
    </source>
</evidence>
<proteinExistence type="predicted"/>
<name>A0AA89BH14_9ASTE</name>
<sequence>MSPPPPPPPPPPPNTLHRIPTSLPDFLFTAFSLFILLSSSHKHATNLFPPLFSFPIYPRRFLKFPIMSLDPTQNPNRHQFPSPNSLSDWLRPRLPSDSFASWGAKPGTKNVHNLWLEISEGETSLTDSDPPTRTVEVVIVRVLGINDLVLIESHQELSDGSVRTRSRPLSEKMKPGETVDSAVIRAVKEELGSIVGGCLGDCVRIVPGSYNKKVEERVSVSYPGLPVRYVLHTVEAWVDGLPEGEFATEEGEEYGDSDEKRVAAGAVYCKKHYWKWVDSGSLNRQAVATNAVSLIWLILGVENVIGIGGLDSPVTVLGMIPNTGSKRIVGV</sequence>
<dbReference type="Proteomes" id="UP001188597">
    <property type="component" value="Unassembled WGS sequence"/>
</dbReference>
<dbReference type="PANTHER" id="PTHR36395">
    <property type="entry name" value="RING-H2 ZINC FINGER PROTEIN"/>
    <property type="match status" value="1"/>
</dbReference>
<dbReference type="AlphaFoldDB" id="A0AA89BH14"/>
<accession>A0AA89BH14</accession>
<evidence type="ECO:0000313" key="1">
    <source>
        <dbReference type="EMBL" id="KAK3042060.1"/>
    </source>
</evidence>
<evidence type="ECO:0000313" key="2">
    <source>
        <dbReference type="Proteomes" id="UP001188597"/>
    </source>
</evidence>
<gene>
    <name evidence="1" type="ORF">RJ639_001762</name>
</gene>
<organism evidence="1 2">
    <name type="scientific">Escallonia herrerae</name>
    <dbReference type="NCBI Taxonomy" id="1293975"/>
    <lineage>
        <taxon>Eukaryota</taxon>
        <taxon>Viridiplantae</taxon>
        <taxon>Streptophyta</taxon>
        <taxon>Embryophyta</taxon>
        <taxon>Tracheophyta</taxon>
        <taxon>Spermatophyta</taxon>
        <taxon>Magnoliopsida</taxon>
        <taxon>eudicotyledons</taxon>
        <taxon>Gunneridae</taxon>
        <taxon>Pentapetalae</taxon>
        <taxon>asterids</taxon>
        <taxon>campanulids</taxon>
        <taxon>Escalloniales</taxon>
        <taxon>Escalloniaceae</taxon>
        <taxon>Escallonia</taxon>
    </lineage>
</organism>
<keyword evidence="2" id="KW-1185">Reference proteome</keyword>
<dbReference type="PANTHER" id="PTHR36395:SF1">
    <property type="entry name" value="RING-H2 ZINC FINGER PROTEIN"/>
    <property type="match status" value="1"/>
</dbReference>
<comment type="caution">
    <text evidence="1">The sequence shown here is derived from an EMBL/GenBank/DDBJ whole genome shotgun (WGS) entry which is preliminary data.</text>
</comment>
<protein>
    <recommendedName>
        <fullName evidence="3">Nudix hydrolase domain-containing protein</fullName>
    </recommendedName>
</protein>
<dbReference type="SUPFAM" id="SSF101447">
    <property type="entry name" value="Formin homology 2 domain (FH2 domain)"/>
    <property type="match status" value="1"/>
</dbReference>
<dbReference type="EMBL" id="JAVXUP010000024">
    <property type="protein sequence ID" value="KAK3042060.1"/>
    <property type="molecule type" value="Genomic_DNA"/>
</dbReference>
<reference evidence="1" key="1">
    <citation type="submission" date="2022-12" db="EMBL/GenBank/DDBJ databases">
        <title>Draft genome assemblies for two species of Escallonia (Escalloniales).</title>
        <authorList>
            <person name="Chanderbali A."/>
            <person name="Dervinis C."/>
            <person name="Anghel I."/>
            <person name="Soltis D."/>
            <person name="Soltis P."/>
            <person name="Zapata F."/>
        </authorList>
    </citation>
    <scope>NUCLEOTIDE SEQUENCE</scope>
    <source>
        <strain evidence="1">UCBG64.0493</strain>
        <tissue evidence="1">Leaf</tissue>
    </source>
</reference>